<feature type="compositionally biased region" description="Acidic residues" evidence="12">
    <location>
        <begin position="105"/>
        <end position="116"/>
    </location>
</feature>
<keyword evidence="6 11" id="KW-0560">Oxidoreductase</keyword>
<dbReference type="InterPro" id="IPR012999">
    <property type="entry name" value="Pyr_OxRdtase_I_AS"/>
</dbReference>
<dbReference type="Pfam" id="PF07992">
    <property type="entry name" value="Pyr_redox_2"/>
    <property type="match status" value="1"/>
</dbReference>
<dbReference type="NCBIfam" id="TIGR01350">
    <property type="entry name" value="lipoamide_DH"/>
    <property type="match status" value="1"/>
</dbReference>
<evidence type="ECO:0000259" key="13">
    <source>
        <dbReference type="PROSITE" id="PS50968"/>
    </source>
</evidence>
<feature type="region of interest" description="Disordered" evidence="12">
    <location>
        <begin position="80"/>
        <end position="144"/>
    </location>
</feature>
<dbReference type="Gene3D" id="3.30.390.30">
    <property type="match status" value="1"/>
</dbReference>
<evidence type="ECO:0000256" key="12">
    <source>
        <dbReference type="SAM" id="MobiDB-lite"/>
    </source>
</evidence>
<comment type="similarity">
    <text evidence="1 11">Belongs to the class-I pyridine nucleotide-disulfide oxidoreductase family.</text>
</comment>
<dbReference type="EC" id="1.8.1.4" evidence="2 11"/>
<dbReference type="PRINTS" id="PR00411">
    <property type="entry name" value="PNDRDTASEI"/>
</dbReference>
<dbReference type="InterPro" id="IPR001100">
    <property type="entry name" value="Pyr_nuc-diS_OxRdtase"/>
</dbReference>
<feature type="domain" description="Lipoyl-binding" evidence="13">
    <location>
        <begin position="2"/>
        <end position="77"/>
    </location>
</feature>
<keyword evidence="9 11" id="KW-0676">Redox-active center</keyword>
<dbReference type="PROSITE" id="PS00076">
    <property type="entry name" value="PYRIDINE_REDOX_1"/>
    <property type="match status" value="1"/>
</dbReference>
<dbReference type="InterPro" id="IPR003016">
    <property type="entry name" value="2-oxoA_DH_lipoyl-BS"/>
</dbReference>
<reference evidence="14 15" key="1">
    <citation type="submission" date="2019-02" db="EMBL/GenBank/DDBJ databases">
        <title>Genomic Encyclopedia of Archaeal and Bacterial Type Strains, Phase II (KMG-II): from individual species to whole genera.</title>
        <authorList>
            <person name="Goeker M."/>
        </authorList>
    </citation>
    <scope>NUCLEOTIDE SEQUENCE [LARGE SCALE GENOMIC DNA]</scope>
    <source>
        <strain evidence="14 15">DSM 18328</strain>
    </source>
</reference>
<dbReference type="PANTHER" id="PTHR22912:SF160">
    <property type="entry name" value="DIHYDROLIPOYL DEHYDROGENASE"/>
    <property type="match status" value="1"/>
</dbReference>
<comment type="cofactor">
    <cofactor evidence="11">
        <name>FAD</name>
        <dbReference type="ChEBI" id="CHEBI:57692"/>
    </cofactor>
    <text evidence="11">Binds 1 FAD per subunit.</text>
</comment>
<feature type="compositionally biased region" description="Polar residues" evidence="12">
    <location>
        <begin position="130"/>
        <end position="142"/>
    </location>
</feature>
<evidence type="ECO:0000256" key="2">
    <source>
        <dbReference type="ARBA" id="ARBA00012608"/>
    </source>
</evidence>
<keyword evidence="5 11" id="KW-0274">FAD</keyword>
<dbReference type="FunFam" id="3.30.390.30:FF:000001">
    <property type="entry name" value="Dihydrolipoyl dehydrogenase"/>
    <property type="match status" value="1"/>
</dbReference>
<keyword evidence="4" id="KW-0450">Lipoyl</keyword>
<dbReference type="PROSITE" id="PS50968">
    <property type="entry name" value="BIOTINYL_LIPOYL"/>
    <property type="match status" value="1"/>
</dbReference>
<keyword evidence="8" id="KW-1015">Disulfide bond</keyword>
<dbReference type="CDD" id="cd06849">
    <property type="entry name" value="lipoyl_domain"/>
    <property type="match status" value="1"/>
</dbReference>
<dbReference type="SUPFAM" id="SSF55424">
    <property type="entry name" value="FAD/NAD-linked reductases, dimerisation (C-terminal) domain"/>
    <property type="match status" value="1"/>
</dbReference>
<evidence type="ECO:0000256" key="4">
    <source>
        <dbReference type="ARBA" id="ARBA00022823"/>
    </source>
</evidence>
<dbReference type="AlphaFoldDB" id="A0A482Y1M5"/>
<gene>
    <name evidence="14" type="ORF">BDK88_3880</name>
</gene>
<dbReference type="SUPFAM" id="SSF51905">
    <property type="entry name" value="FAD/NAD(P)-binding domain"/>
    <property type="match status" value="1"/>
</dbReference>
<keyword evidence="3 11" id="KW-0285">Flavoprotein</keyword>
<comment type="miscellaneous">
    <text evidence="11">The active site is a redox-active disulfide bond.</text>
</comment>
<evidence type="ECO:0000256" key="11">
    <source>
        <dbReference type="RuleBase" id="RU003692"/>
    </source>
</evidence>
<dbReference type="Pfam" id="PF02852">
    <property type="entry name" value="Pyr_redox_dim"/>
    <property type="match status" value="1"/>
</dbReference>
<evidence type="ECO:0000256" key="3">
    <source>
        <dbReference type="ARBA" id="ARBA00022630"/>
    </source>
</evidence>
<dbReference type="GO" id="GO:0004148">
    <property type="term" value="F:dihydrolipoyl dehydrogenase (NADH) activity"/>
    <property type="evidence" value="ECO:0007669"/>
    <property type="project" value="UniProtKB-EC"/>
</dbReference>
<dbReference type="InterPro" id="IPR000089">
    <property type="entry name" value="Biotin_lipoyl"/>
</dbReference>
<evidence type="ECO:0000256" key="8">
    <source>
        <dbReference type="ARBA" id="ARBA00023157"/>
    </source>
</evidence>
<comment type="catalytic activity">
    <reaction evidence="10 11">
        <text>N(6)-[(R)-dihydrolipoyl]-L-lysyl-[protein] + NAD(+) = N(6)-[(R)-lipoyl]-L-lysyl-[protein] + NADH + H(+)</text>
        <dbReference type="Rhea" id="RHEA:15045"/>
        <dbReference type="Rhea" id="RHEA-COMP:10474"/>
        <dbReference type="Rhea" id="RHEA-COMP:10475"/>
        <dbReference type="ChEBI" id="CHEBI:15378"/>
        <dbReference type="ChEBI" id="CHEBI:57540"/>
        <dbReference type="ChEBI" id="CHEBI:57945"/>
        <dbReference type="ChEBI" id="CHEBI:83099"/>
        <dbReference type="ChEBI" id="CHEBI:83100"/>
        <dbReference type="EC" id="1.8.1.4"/>
    </reaction>
</comment>
<sequence length="609" mass="63047">MTYEFELPELGNGADEGTFVACHVEPGDVVTEGDLVAEVETDKSVIEVSAPVDGTVTEVVADLGDTVSVGEVALHFDTDGKAAGDTSADADGDDPTPAVTRLETPDEENDANESDSEGVTPAVTRIDDGTGSTEPSETSANTIDGVPASTEVLVIGAGPGGYVAAIRAAQLGLEVTLVEKDAYGGTCLNDGCIPSKALIHGADVAHEATSAEHLGISAEISVDVDRLTDWKDGVVDQLTGGVESLCRAAGVTLVDGHAAFVDDHRARISTDNGEATLSFEYAIVATGSRPIEIPRFEPDGERILDSSDALELSDAPDQLLVVGAGYIGMELSTVFAKVGTDVTVVEMFDDVLPMYDDDVSRVVRERAVEYGVEFRFGERAADWESTDDGVLVTTEAEDGTTAELTADAVLVVAGREPAADTANLEAIGIELDENGFVPTDAQGRTSRDHVFAVGDVAGEPMLAHKASYEGEIAAAAIAGQPAALDHEAMPAAVFTDPEVATVGLTREDAAERGYDPVVGQMPLQANGRALTVEATDGFVRVVADAATERVLGAQIVAPNASELIGEVALALEVGADLSTLAGTVHTHPTLSEAIMEAAADARDEAVHTH</sequence>
<dbReference type="GO" id="GO:0006103">
    <property type="term" value="P:2-oxoglutarate metabolic process"/>
    <property type="evidence" value="ECO:0007669"/>
    <property type="project" value="TreeGrafter"/>
</dbReference>
<evidence type="ECO:0000313" key="15">
    <source>
        <dbReference type="Proteomes" id="UP000291097"/>
    </source>
</evidence>
<dbReference type="InterPro" id="IPR016156">
    <property type="entry name" value="FAD/NAD-linked_Rdtase_dimer_sf"/>
</dbReference>
<dbReference type="Pfam" id="PF00364">
    <property type="entry name" value="Biotin_lipoyl"/>
    <property type="match status" value="1"/>
</dbReference>
<proteinExistence type="inferred from homology"/>
<evidence type="ECO:0000256" key="7">
    <source>
        <dbReference type="ARBA" id="ARBA00023027"/>
    </source>
</evidence>
<dbReference type="InterPro" id="IPR036188">
    <property type="entry name" value="FAD/NAD-bd_sf"/>
</dbReference>
<protein>
    <recommendedName>
        <fullName evidence="2 11">Dihydrolipoyl dehydrogenase</fullName>
        <ecNumber evidence="2 11">1.8.1.4</ecNumber>
    </recommendedName>
</protein>
<accession>A0A482Y1M5</accession>
<dbReference type="InterPro" id="IPR011053">
    <property type="entry name" value="Single_hybrid_motif"/>
</dbReference>
<dbReference type="InterPro" id="IPR004099">
    <property type="entry name" value="Pyr_nucl-diS_OxRdtase_dimer"/>
</dbReference>
<evidence type="ECO:0000256" key="1">
    <source>
        <dbReference type="ARBA" id="ARBA00007532"/>
    </source>
</evidence>
<evidence type="ECO:0000256" key="6">
    <source>
        <dbReference type="ARBA" id="ARBA00023002"/>
    </source>
</evidence>
<comment type="caution">
    <text evidence="14">The sequence shown here is derived from an EMBL/GenBank/DDBJ whole genome shotgun (WGS) entry which is preliminary data.</text>
</comment>
<dbReference type="SUPFAM" id="SSF51230">
    <property type="entry name" value="Single hybrid motif"/>
    <property type="match status" value="1"/>
</dbReference>
<keyword evidence="7 11" id="KW-0520">NAD</keyword>
<dbReference type="Gene3D" id="3.50.50.60">
    <property type="entry name" value="FAD/NAD(P)-binding domain"/>
    <property type="match status" value="2"/>
</dbReference>
<dbReference type="InterPro" id="IPR006258">
    <property type="entry name" value="Lipoamide_DH"/>
</dbReference>
<dbReference type="PRINTS" id="PR00368">
    <property type="entry name" value="FADPNR"/>
</dbReference>
<evidence type="ECO:0000256" key="9">
    <source>
        <dbReference type="ARBA" id="ARBA00023284"/>
    </source>
</evidence>
<dbReference type="InterPro" id="IPR023753">
    <property type="entry name" value="FAD/NAD-binding_dom"/>
</dbReference>
<dbReference type="Gene3D" id="2.40.50.100">
    <property type="match status" value="1"/>
</dbReference>
<dbReference type="EMBL" id="SHMP01000008">
    <property type="protein sequence ID" value="RZV06329.1"/>
    <property type="molecule type" value="Genomic_DNA"/>
</dbReference>
<dbReference type="Proteomes" id="UP000291097">
    <property type="component" value="Unassembled WGS sequence"/>
</dbReference>
<evidence type="ECO:0000313" key="14">
    <source>
        <dbReference type="EMBL" id="RZV06329.1"/>
    </source>
</evidence>
<dbReference type="PROSITE" id="PS00189">
    <property type="entry name" value="LIPOYL"/>
    <property type="match status" value="1"/>
</dbReference>
<dbReference type="InterPro" id="IPR050151">
    <property type="entry name" value="Class-I_Pyr_Nuc-Dis_Oxidored"/>
</dbReference>
<evidence type="ECO:0000256" key="10">
    <source>
        <dbReference type="ARBA" id="ARBA00049187"/>
    </source>
</evidence>
<dbReference type="GO" id="GO:0050660">
    <property type="term" value="F:flavin adenine dinucleotide binding"/>
    <property type="evidence" value="ECO:0007669"/>
    <property type="project" value="InterPro"/>
</dbReference>
<dbReference type="PIRSF" id="PIRSF000350">
    <property type="entry name" value="Mercury_reductase_MerA"/>
    <property type="match status" value="1"/>
</dbReference>
<organism evidence="14 15">
    <name type="scientific">Natrinema hispanicum</name>
    <dbReference type="NCBI Taxonomy" id="392421"/>
    <lineage>
        <taxon>Archaea</taxon>
        <taxon>Methanobacteriati</taxon>
        <taxon>Methanobacteriota</taxon>
        <taxon>Stenosarchaea group</taxon>
        <taxon>Halobacteria</taxon>
        <taxon>Halobacteriales</taxon>
        <taxon>Natrialbaceae</taxon>
        <taxon>Natrinema</taxon>
    </lineage>
</organism>
<evidence type="ECO:0000256" key="5">
    <source>
        <dbReference type="ARBA" id="ARBA00022827"/>
    </source>
</evidence>
<dbReference type="OrthoDB" id="27922at2157"/>
<name>A0A482Y1M5_9EURY</name>
<dbReference type="PANTHER" id="PTHR22912">
    <property type="entry name" value="DISULFIDE OXIDOREDUCTASE"/>
    <property type="match status" value="1"/>
</dbReference>